<dbReference type="InterPro" id="IPR025139">
    <property type="entry name" value="DUF4062"/>
</dbReference>
<feature type="repeat" description="WD" evidence="3">
    <location>
        <begin position="1676"/>
        <end position="1717"/>
    </location>
</feature>
<dbReference type="Proteomes" id="UP000507470">
    <property type="component" value="Unassembled WGS sequence"/>
</dbReference>
<keyword evidence="2" id="KW-0677">Repeat</keyword>
<proteinExistence type="predicted"/>
<feature type="compositionally biased region" description="Basic and acidic residues" evidence="4">
    <location>
        <begin position="74"/>
        <end position="84"/>
    </location>
</feature>
<name>A0A6J8DFG9_MYTCO</name>
<dbReference type="Gene3D" id="3.40.50.300">
    <property type="entry name" value="P-loop containing nucleotide triphosphate hydrolases"/>
    <property type="match status" value="1"/>
</dbReference>
<evidence type="ECO:0000256" key="1">
    <source>
        <dbReference type="ARBA" id="ARBA00022574"/>
    </source>
</evidence>
<dbReference type="EMBL" id="CACVKT020007413">
    <property type="protein sequence ID" value="CAC5407383.1"/>
    <property type="molecule type" value="Genomic_DNA"/>
</dbReference>
<evidence type="ECO:0000259" key="5">
    <source>
        <dbReference type="PROSITE" id="PS50837"/>
    </source>
</evidence>
<feature type="region of interest" description="Disordered" evidence="4">
    <location>
        <begin position="1"/>
        <end position="42"/>
    </location>
</feature>
<dbReference type="PANTHER" id="PTHR19871">
    <property type="entry name" value="BETA TRANSDUCIN-RELATED PROTEIN"/>
    <property type="match status" value="1"/>
</dbReference>
<dbReference type="InterPro" id="IPR027417">
    <property type="entry name" value="P-loop_NTPase"/>
</dbReference>
<dbReference type="Pfam" id="PF00400">
    <property type="entry name" value="WD40"/>
    <property type="match status" value="1"/>
</dbReference>
<evidence type="ECO:0000313" key="7">
    <source>
        <dbReference type="Proteomes" id="UP000507470"/>
    </source>
</evidence>
<dbReference type="PANTHER" id="PTHR19871:SF14">
    <property type="entry name" value="DUF4062 DOMAIN-CONTAINING PROTEIN"/>
    <property type="match status" value="1"/>
</dbReference>
<evidence type="ECO:0000256" key="2">
    <source>
        <dbReference type="ARBA" id="ARBA00022737"/>
    </source>
</evidence>
<organism evidence="6 7">
    <name type="scientific">Mytilus coruscus</name>
    <name type="common">Sea mussel</name>
    <dbReference type="NCBI Taxonomy" id="42192"/>
    <lineage>
        <taxon>Eukaryota</taxon>
        <taxon>Metazoa</taxon>
        <taxon>Spiralia</taxon>
        <taxon>Lophotrochozoa</taxon>
        <taxon>Mollusca</taxon>
        <taxon>Bivalvia</taxon>
        <taxon>Autobranchia</taxon>
        <taxon>Pteriomorphia</taxon>
        <taxon>Mytilida</taxon>
        <taxon>Mytiloidea</taxon>
        <taxon>Mytilidae</taxon>
        <taxon>Mytilinae</taxon>
        <taxon>Mytilus</taxon>
    </lineage>
</organism>
<dbReference type="Gene3D" id="2.130.10.10">
    <property type="entry name" value="YVTN repeat-like/Quinoprotein amine dehydrogenase"/>
    <property type="match status" value="2"/>
</dbReference>
<dbReference type="PROSITE" id="PS50837">
    <property type="entry name" value="NACHT"/>
    <property type="match status" value="1"/>
</dbReference>
<dbReference type="InterPro" id="IPR007111">
    <property type="entry name" value="NACHT_NTPase"/>
</dbReference>
<keyword evidence="7" id="KW-1185">Reference proteome</keyword>
<protein>
    <recommendedName>
        <fullName evidence="5">NACHT domain-containing protein</fullName>
    </recommendedName>
</protein>
<feature type="domain" description="NACHT" evidence="5">
    <location>
        <begin position="480"/>
        <end position="614"/>
    </location>
</feature>
<evidence type="ECO:0000313" key="6">
    <source>
        <dbReference type="EMBL" id="CAC5407383.1"/>
    </source>
</evidence>
<keyword evidence="1 3" id="KW-0853">WD repeat</keyword>
<dbReference type="SUPFAM" id="SSF50978">
    <property type="entry name" value="WD40 repeat-like"/>
    <property type="match status" value="1"/>
</dbReference>
<sequence>MATNSPRSDRTSVSARSDRSSVSARSDRSSVSNQKPGITRMSSLVEKNLLVKKLQSAKSKVAKPVTKNIQPTTSREESKITEEQTKKAEAKFERLLEGCLDDLPNLPHSTVRIFMSSTFSDMRAERNAIVREVNPFLEEYCAKYDLDFQIVDMRWGVTEDSQNDHSVEKICLLEVENCQNLSLGPNFIFISGDRYGFRPIPVEIDKEEFDTIKKLAEKNSLSDTKLLDIWYLLDENAIPPLYILQPIRSQFKFFGDHSCGCEEQRANDYMGWSKTFKSLQTVLRKAVTLACKAKQLSKDKLHKYFYSVTEIEVNKGILTAKEPNLHTSTYQRDLHGLDITDDTIKKYVDTTMENGKMVFDGEAKLLRENIRKQIPSVLKKSGRIHQYQVKWHNGGINPDEHVEQRDYIRNLCADLIKDICELVDKAREDQKGMIRTEYYTDYQEVLHHQHFCKLKCETFCGRDDVLQQSKEYILKDKSRRPLILYAPSGAGKTSVMSKILQNLPEWFDKPHIGIIRFLGTSPYSLNIYDVLYGVCGQLADCAKLLMEPEGYNNMKKLVEYMPRLLRRVSAKVKKPIVILLDSLDQLSAKDDSYLLNWLPRELPPNLRMIVSTLPREHEILDTLQKLFPDTTNFVEVPSLPDKTCFEIIDKYLAKKKRAVTQIQNNKLVRAFRKCPGPLFLKLILNEAVNWNSYTPIIALTLKDSVQGAINLLFENMEKKFGQVLISHALGYITVAENGISDLEWEDVLSCDDEVLDDVYRYHDPPVDGIVQMPPVLLARIRYDLKEYIVERRSFGKTTLNWYHRQFTETAHERYATGSAGNKLHKVLAQYFMANDGIKRDIKLHRRGLTVEKADRQVTKQPLVVNNQRKLIAVPHHITRAGNQIDSSIAKSKCFCNLNFLTVRIQSLPLSTLVDDMTEYVDKTNDKEVALLRKFFLVSKTGNDSRTNLSINLLSHLHVKESQKYLKELLQQAKDTVYDSKSPLLIPVFPYLAPSKDASSALLKIYDDVDDIISSSSESVLMTHVKEDDDDEKGYLVYDSISNDVNQLSHDKEFKPVMPPILDHSAKRIINLGRDSFQIFHLNNQVTNMKKFSDIFEDLGKEIYPTMSCLSTDFVHLTILFSNGDVLIIDTNSFKKVDFITLREQANDVSNIITTSTDNLKIIFTINTVASENEYEKEGVVRIHVVGAAEKGKIVKANHTFTRGLAAVGFNENLLVGTGNREADDTLTVVNLDKVRITITQDCSSKVMQLSVAQYHALAAIWLEQGYVAVYDISNGEVVQQLNINNSITSFGVSWIYDLIVIGDNQGQLIMYEAQTGKHFEDFKAENNEIVKVAVLEDQVVTVSKRKSAKVWVLRTLLNTDGNQSSRTDVNGEGSEQLGHKDMIGFDVDLKGHCIITSSNDNNLRIWSMDSFQLKKKIYIGITGHKVSAAVNSICIVLDNQAHTLKVFDFEEGSEKKRLRARHVLSFCLGEDHKTLCILKTDENNQFIEIIDLIRLKPKTIPLKQKLTYESIDLSINKSERYLILRVKILEKEYADIKTLCLRQSGGFLPQSHKHRFYAIDKIQATGELMPCNRVLTKIPHLGEIVCPYQGNVMMVTTGDKVMFWDISTGKCGQRVTKGEKLGFMYLTDHLRKSCDDTSLAMEQSNDGQYVAIGYEDGYMIVWDANTGFPVGRTEPKKRHKASVVTISISPDSNWVASRCLNNMLIFWDITTGIDVVQLKIPSDVQQMKFTADSKHLVIKIGVHATRILVYKLHPAQQ</sequence>
<accession>A0A6J8DFG9</accession>
<dbReference type="InterPro" id="IPR001680">
    <property type="entry name" value="WD40_rpt"/>
</dbReference>
<dbReference type="SMART" id="SM00320">
    <property type="entry name" value="WD40"/>
    <property type="match status" value="5"/>
</dbReference>
<dbReference type="Pfam" id="PF25469">
    <property type="entry name" value="WHD_NWD1"/>
    <property type="match status" value="1"/>
</dbReference>
<dbReference type="InterPro" id="IPR015943">
    <property type="entry name" value="WD40/YVTN_repeat-like_dom_sf"/>
</dbReference>
<feature type="compositionally biased region" description="Low complexity" evidence="4">
    <location>
        <begin position="11"/>
        <end position="32"/>
    </location>
</feature>
<dbReference type="PROSITE" id="PS50082">
    <property type="entry name" value="WD_REPEATS_2"/>
    <property type="match status" value="1"/>
</dbReference>
<feature type="compositionally biased region" description="Polar residues" evidence="4">
    <location>
        <begin position="33"/>
        <end position="42"/>
    </location>
</feature>
<dbReference type="Pfam" id="PF13271">
    <property type="entry name" value="DUF4062"/>
    <property type="match status" value="1"/>
</dbReference>
<reference evidence="6 7" key="1">
    <citation type="submission" date="2020-06" db="EMBL/GenBank/DDBJ databases">
        <authorList>
            <person name="Li R."/>
            <person name="Bekaert M."/>
        </authorList>
    </citation>
    <scope>NUCLEOTIDE SEQUENCE [LARGE SCALE GENOMIC DNA]</scope>
    <source>
        <strain evidence="7">wild</strain>
    </source>
</reference>
<evidence type="ECO:0000256" key="4">
    <source>
        <dbReference type="SAM" id="MobiDB-lite"/>
    </source>
</evidence>
<dbReference type="InterPro" id="IPR052752">
    <property type="entry name" value="NACHT-WD_repeat"/>
</dbReference>
<gene>
    <name evidence="6" type="ORF">MCOR_40866</name>
</gene>
<dbReference type="InterPro" id="IPR057588">
    <property type="entry name" value="NWD1/2-like_WH"/>
</dbReference>
<dbReference type="Pfam" id="PF05729">
    <property type="entry name" value="NACHT"/>
    <property type="match status" value="1"/>
</dbReference>
<dbReference type="SUPFAM" id="SSF52540">
    <property type="entry name" value="P-loop containing nucleoside triphosphate hydrolases"/>
    <property type="match status" value="1"/>
</dbReference>
<dbReference type="InterPro" id="IPR036322">
    <property type="entry name" value="WD40_repeat_dom_sf"/>
</dbReference>
<dbReference type="OrthoDB" id="2325716at2759"/>
<evidence type="ECO:0000256" key="3">
    <source>
        <dbReference type="PROSITE-ProRule" id="PRU00221"/>
    </source>
</evidence>
<feature type="region of interest" description="Disordered" evidence="4">
    <location>
        <begin position="62"/>
        <end position="84"/>
    </location>
</feature>